<evidence type="ECO:0000313" key="23">
    <source>
        <dbReference type="Proteomes" id="UP000275843"/>
    </source>
</evidence>
<dbReference type="Proteomes" id="UP000275843">
    <property type="component" value="Chromosome"/>
</dbReference>
<evidence type="ECO:0000313" key="16">
    <source>
        <dbReference type="Proteomes" id="UP000033085"/>
    </source>
</evidence>
<dbReference type="EMBL" id="CP011057">
    <property type="protein sequence ID" value="AKA77871.1"/>
    <property type="molecule type" value="Genomic_DNA"/>
</dbReference>
<dbReference type="SUPFAM" id="SSF51735">
    <property type="entry name" value="NAD(P)-binding Rossmann-fold domains"/>
    <property type="match status" value="1"/>
</dbReference>
<evidence type="ECO:0000313" key="17">
    <source>
        <dbReference type="Proteomes" id="UP000033106"/>
    </source>
</evidence>
<evidence type="ECO:0000313" key="25">
    <source>
        <dbReference type="Proteomes" id="UP000282269"/>
    </source>
</evidence>
<evidence type="ECO:0000313" key="11">
    <source>
        <dbReference type="EMBL" id="AZF80066.1"/>
    </source>
</evidence>
<evidence type="ECO:0000313" key="13">
    <source>
        <dbReference type="EMBL" id="QPG49501.1"/>
    </source>
</evidence>
<organism evidence="3 16">
    <name type="scientific">Saccharolobus solfataricus</name>
    <name type="common">Sulfolobus solfataricus</name>
    <dbReference type="NCBI Taxonomy" id="2287"/>
    <lineage>
        <taxon>Archaea</taxon>
        <taxon>Thermoproteota</taxon>
        <taxon>Thermoprotei</taxon>
        <taxon>Sulfolobales</taxon>
        <taxon>Sulfolobaceae</taxon>
        <taxon>Saccharolobus</taxon>
    </lineage>
</organism>
<dbReference type="EMBL" id="CP011055">
    <property type="protein sequence ID" value="AKA72478.1"/>
    <property type="molecule type" value="Genomic_DNA"/>
</dbReference>
<dbReference type="InterPro" id="IPR036291">
    <property type="entry name" value="NAD(P)-bd_dom_sf"/>
</dbReference>
<dbReference type="EMBL" id="CP050869">
    <property type="protein sequence ID" value="QPG49501.1"/>
    <property type="molecule type" value="Genomic_DNA"/>
</dbReference>
<dbReference type="KEGG" id="ssoa:SULA_0022"/>
<dbReference type="Proteomes" id="UP000033106">
    <property type="component" value="Chromosome"/>
</dbReference>
<dbReference type="EMBL" id="CP011056">
    <property type="protein sequence ID" value="AKA75178.1"/>
    <property type="molecule type" value="Genomic_DNA"/>
</dbReference>
<dbReference type="EMBL" id="CP033238">
    <property type="protein sequence ID" value="AZF74852.1"/>
    <property type="molecule type" value="Genomic_DNA"/>
</dbReference>
<name>A0A0E3M9B8_SACSO</name>
<dbReference type="EMBL" id="CP033241">
    <property type="protein sequence ID" value="AZF82674.1"/>
    <property type="molecule type" value="Genomic_DNA"/>
</dbReference>
<comment type="similarity">
    <text evidence="1">Belongs to the short-chain dehydrogenases/reductases (SDR) family.</text>
</comment>
<dbReference type="Proteomes" id="UP000267993">
    <property type="component" value="Chromosome"/>
</dbReference>
<evidence type="ECO:0000313" key="10">
    <source>
        <dbReference type="EMBL" id="AZF77460.1"/>
    </source>
</evidence>
<dbReference type="KEGG" id="ssol:SULB_0023"/>
<dbReference type="CDD" id="cd05233">
    <property type="entry name" value="SDR_c"/>
    <property type="match status" value="1"/>
</dbReference>
<dbReference type="PATRIC" id="fig|2287.6.peg.24"/>
<dbReference type="GeneID" id="1453702"/>
<evidence type="ECO:0000256" key="1">
    <source>
        <dbReference type="ARBA" id="ARBA00006484"/>
    </source>
</evidence>
<dbReference type="OMA" id="WPRHVAY"/>
<accession>A0A0E3M9B8</accession>
<evidence type="ECO:0000313" key="12">
    <source>
        <dbReference type="EMBL" id="AZF82674.1"/>
    </source>
</evidence>
<evidence type="ECO:0000313" key="9">
    <source>
        <dbReference type="EMBL" id="AZF74852.1"/>
    </source>
</evidence>
<reference evidence="13 26" key="6">
    <citation type="journal article" date="2020" name="Nat. Commun.">
        <title>The structures of two archaeal type IV pili illuminate evolutionary relationships.</title>
        <authorList>
            <person name="Wang F."/>
            <person name="Baquero D.P."/>
            <person name="Su Z."/>
            <person name="Beltran L.C."/>
            <person name="Prangishvili D."/>
            <person name="Krupovic M."/>
            <person name="Egelman E.H."/>
        </authorList>
    </citation>
    <scope>NUCLEOTIDE SEQUENCE [LARGE SCALE GENOMIC DNA]</scope>
    <source>
        <strain evidence="13 26">POZ149</strain>
    </source>
</reference>
<dbReference type="GeneID" id="44127940"/>
<dbReference type="InterPro" id="IPR051122">
    <property type="entry name" value="SDR_DHRS6-like"/>
</dbReference>
<dbReference type="EMBL" id="CP033240">
    <property type="protein sequence ID" value="AZF80066.1"/>
    <property type="molecule type" value="Genomic_DNA"/>
</dbReference>
<evidence type="ECO:0000313" key="3">
    <source>
        <dbReference type="EMBL" id="AKA72478.1"/>
    </source>
</evidence>
<dbReference type="PANTHER" id="PTHR43477">
    <property type="entry name" value="DIHYDROANTICAPSIN 7-DEHYDROGENASE"/>
    <property type="match status" value="1"/>
</dbReference>
<dbReference type="GO" id="GO:0016491">
    <property type="term" value="F:oxidoreductase activity"/>
    <property type="evidence" value="ECO:0007669"/>
    <property type="project" value="UniProtKB-KW"/>
</dbReference>
<dbReference type="EMBL" id="LT549890">
    <property type="protein sequence ID" value="SAI85902.1"/>
    <property type="molecule type" value="Genomic_DNA"/>
</dbReference>
<dbReference type="InterPro" id="IPR002347">
    <property type="entry name" value="SDR_fam"/>
</dbReference>
<dbReference type="Proteomes" id="UP000273443">
    <property type="component" value="Chromosome"/>
</dbReference>
<dbReference type="RefSeq" id="WP_009992081.1">
    <property type="nucleotide sequence ID" value="NZ_CP011055.2"/>
</dbReference>
<dbReference type="AlphaFoldDB" id="A0A0E3M9B8"/>
<dbReference type="Proteomes" id="UP000273194">
    <property type="component" value="Chromosome"/>
</dbReference>
<reference evidence="19 20" key="4">
    <citation type="journal article" date="2018" name="Proc. Natl. Acad. Sci. U.S.A.">
        <title>Nonmutational mechanism of inheritance in the Archaeon Sulfolobus solfataricus.</title>
        <authorList>
            <person name="Payne S."/>
            <person name="McCarthy S."/>
            <person name="Johnson T."/>
            <person name="North E."/>
            <person name="Blum P."/>
        </authorList>
    </citation>
    <scope>NUCLEOTIDE SEQUENCE [LARGE SCALE GENOMIC DNA]</scope>
    <source>
        <strain evidence="7 19">SARC-H</strain>
        <strain evidence="8 23">SARC-I</strain>
        <strain evidence="10 24">SARC-N</strain>
        <strain evidence="11 25">SARC-O</strain>
        <strain evidence="12 20">SUL120</strain>
        <strain evidence="6 21">SULG</strain>
        <strain evidence="9 22">SULM</strain>
    </source>
</reference>
<evidence type="ECO:0000313" key="18">
    <source>
        <dbReference type="Proteomes" id="UP000076770"/>
    </source>
</evidence>
<dbReference type="Gene3D" id="3.40.50.720">
    <property type="entry name" value="NAD(P)-binding Rossmann-like Domain"/>
    <property type="match status" value="1"/>
</dbReference>
<dbReference type="NCBIfam" id="NF004453">
    <property type="entry name" value="PRK05786.1"/>
    <property type="match status" value="1"/>
</dbReference>
<evidence type="ECO:0000313" key="20">
    <source>
        <dbReference type="Proteomes" id="UP000269431"/>
    </source>
</evidence>
<reference evidence="3" key="5">
    <citation type="submission" date="2018-10" db="EMBL/GenBank/DDBJ databases">
        <authorList>
            <person name="McCarthy S."/>
            <person name="Gradnigo J."/>
            <person name="Johnson T."/>
            <person name="Payne S."/>
            <person name="Lipzen A."/>
            <person name="Schackwitz W."/>
            <person name="Martin J."/>
            <person name="Moriyama E."/>
            <person name="Blum P."/>
        </authorList>
    </citation>
    <scope>NUCLEOTIDE SEQUENCE</scope>
    <source>
        <strain evidence="3">SARC-B</strain>
        <strain evidence="4">SARC-C</strain>
        <strain evidence="5">SULA</strain>
    </source>
</reference>
<evidence type="ECO:0000313" key="14">
    <source>
        <dbReference type="EMBL" id="SAI85902.1"/>
    </source>
</evidence>
<evidence type="ECO:0000313" key="5">
    <source>
        <dbReference type="EMBL" id="AKA77871.1"/>
    </source>
</evidence>
<dbReference type="Proteomes" id="UP000278715">
    <property type="component" value="Chromosome"/>
</dbReference>
<gene>
    <name evidence="13" type="ORF">HFC64_06425</name>
    <name evidence="14" type="ORF">SSOP1_2348</name>
    <name evidence="5" type="ORF">SULA_0022</name>
    <name evidence="3" type="ORF">SULB_0023</name>
    <name evidence="4" type="ORF">SULC_0022</name>
    <name evidence="6" type="ORF">SULG_00115</name>
    <name evidence="7" type="ORF">SULH_00115</name>
    <name evidence="8" type="ORF">SULI_00115</name>
    <name evidence="9" type="ORF">SULM_00115</name>
    <name evidence="10" type="ORF">SULN_00115</name>
    <name evidence="11" type="ORF">SULO_00115</name>
    <name evidence="12" type="ORF">SULZ_00115</name>
</gene>
<evidence type="ECO:0000313" key="7">
    <source>
        <dbReference type="EMBL" id="AZF69612.1"/>
    </source>
</evidence>
<dbReference type="Pfam" id="PF13561">
    <property type="entry name" value="adh_short_C2"/>
    <property type="match status" value="1"/>
</dbReference>
<dbReference type="EMBL" id="CP033237">
    <property type="protein sequence ID" value="AZF72232.1"/>
    <property type="molecule type" value="Genomic_DNA"/>
</dbReference>
<evidence type="ECO:0000313" key="4">
    <source>
        <dbReference type="EMBL" id="AKA75178.1"/>
    </source>
</evidence>
<dbReference type="Proteomes" id="UP000594632">
    <property type="component" value="Chromosome"/>
</dbReference>
<dbReference type="Proteomes" id="UP000033085">
    <property type="component" value="Chromosome"/>
</dbReference>
<sequence>MGRLDNKKVAIIGVSEGLGYAVAYFALKEGAQVCINARNENKLKKMKETLSKYGNIQYVVGDVSNIEGARNVLDKCASFLNGIDHLVVTVGGYIEDTIDHFSGLEEMLTNHIKIPLYVINSSLRFLREGSSVVLVSSMSGIGKASPDQLSYAVAKAGLAKEVEIIASELLGKGIRVNGIAPTTIGGEFEPERNWKKLRKLGDDMAPPEDFAKVIIWLLTDESEWVDGVVIPVHGGARLK</sequence>
<reference evidence="18" key="2">
    <citation type="submission" date="2016-04" db="EMBL/GenBank/DDBJ databases">
        <authorList>
            <person name="Shah S.A."/>
            <person name="Garrett R.A."/>
        </authorList>
    </citation>
    <scope>NUCLEOTIDE SEQUENCE [LARGE SCALE GENOMIC DNA]</scope>
    <source>
        <strain evidence="18">ATCC 35091 / DSM 1616 / JCM 8930 / NBRC 15331 / P1</strain>
    </source>
</reference>
<dbReference type="Proteomes" id="UP000269431">
    <property type="component" value="Chromosome"/>
</dbReference>
<dbReference type="OrthoDB" id="24596at2157"/>
<evidence type="ECO:0000256" key="2">
    <source>
        <dbReference type="ARBA" id="ARBA00023002"/>
    </source>
</evidence>
<dbReference type="EMBL" id="CP033239">
    <property type="protein sequence ID" value="AZF77460.1"/>
    <property type="molecule type" value="Genomic_DNA"/>
</dbReference>
<proteinExistence type="inferred from homology"/>
<dbReference type="PRINTS" id="PR00081">
    <property type="entry name" value="GDHRDH"/>
</dbReference>
<evidence type="ECO:0000313" key="15">
    <source>
        <dbReference type="Proteomes" id="UP000033057"/>
    </source>
</evidence>
<reference evidence="15 16" key="1">
    <citation type="journal article" date="2015" name="Genome Announc.">
        <title>Complete Genome Sequence of Sulfolobus solfataricus Strain 98/2 and Evolved Derivatives.</title>
        <authorList>
            <person name="McCarthy S."/>
            <person name="Gradnigo J."/>
            <person name="Johnson T."/>
            <person name="Payne S."/>
            <person name="Lipzen A."/>
            <person name="Martin J."/>
            <person name="Schackwitz W."/>
            <person name="Moriyama E."/>
            <person name="Blum P."/>
        </authorList>
    </citation>
    <scope>NUCLEOTIDE SEQUENCE [LARGE SCALE GENOMIC DNA]</scope>
    <source>
        <strain evidence="15">98/2 SULC</strain>
        <strain evidence="3">SARC-B</strain>
        <strain evidence="4">SARC-C</strain>
        <strain evidence="5 17">SULA</strain>
        <strain evidence="16">SULB</strain>
    </source>
</reference>
<evidence type="ECO:0000313" key="8">
    <source>
        <dbReference type="EMBL" id="AZF72232.1"/>
    </source>
</evidence>
<dbReference type="PANTHER" id="PTHR43477:SF1">
    <property type="entry name" value="DIHYDROANTICAPSIN 7-DEHYDROGENASE"/>
    <property type="match status" value="1"/>
</dbReference>
<keyword evidence="2" id="KW-0560">Oxidoreductase</keyword>
<evidence type="ECO:0000313" key="22">
    <source>
        <dbReference type="Proteomes" id="UP000273443"/>
    </source>
</evidence>
<evidence type="ECO:0000313" key="24">
    <source>
        <dbReference type="Proteomes" id="UP000278715"/>
    </source>
</evidence>
<dbReference type="KEGG" id="ssof:SULC_0022"/>
<dbReference type="Proteomes" id="UP000033057">
    <property type="component" value="Chromosome"/>
</dbReference>
<protein>
    <submittedName>
        <fullName evidence="14">3-ketoacyl-ACP reductase</fullName>
    </submittedName>
    <submittedName>
        <fullName evidence="3">SDR family oxidoreductase</fullName>
    </submittedName>
</protein>
<evidence type="ECO:0000313" key="6">
    <source>
        <dbReference type="EMBL" id="AZF66992.1"/>
    </source>
</evidence>
<dbReference type="Proteomes" id="UP000076770">
    <property type="component" value="Chromosome i"/>
</dbReference>
<reference evidence="14" key="3">
    <citation type="submission" date="2016-04" db="EMBL/GenBank/DDBJ databases">
        <authorList>
            <person name="Evans L.H."/>
            <person name="Alamgir A."/>
            <person name="Owens N."/>
            <person name="Weber N.D."/>
            <person name="Virtaneva K."/>
            <person name="Barbian K."/>
            <person name="Babar A."/>
            <person name="Rosenke K."/>
        </authorList>
    </citation>
    <scope>NUCLEOTIDE SEQUENCE</scope>
    <source>
        <strain evidence="14">P1</strain>
    </source>
</reference>
<dbReference type="EMBL" id="CP033235">
    <property type="protein sequence ID" value="AZF66992.1"/>
    <property type="molecule type" value="Genomic_DNA"/>
</dbReference>
<dbReference type="EMBL" id="CP033236">
    <property type="protein sequence ID" value="AZF69612.1"/>
    <property type="molecule type" value="Genomic_DNA"/>
</dbReference>
<evidence type="ECO:0000313" key="26">
    <source>
        <dbReference type="Proteomes" id="UP000594632"/>
    </source>
</evidence>
<evidence type="ECO:0000313" key="21">
    <source>
        <dbReference type="Proteomes" id="UP000273194"/>
    </source>
</evidence>
<dbReference type="Proteomes" id="UP000282269">
    <property type="component" value="Chromosome"/>
</dbReference>
<evidence type="ECO:0000313" key="19">
    <source>
        <dbReference type="Proteomes" id="UP000267993"/>
    </source>
</evidence>